<evidence type="ECO:0000256" key="2">
    <source>
        <dbReference type="ARBA" id="ARBA00022679"/>
    </source>
</evidence>
<dbReference type="PANTHER" id="PTHR24350">
    <property type="entry name" value="SERINE/THREONINE-PROTEIN KINASE IAL-RELATED"/>
    <property type="match status" value="1"/>
</dbReference>
<evidence type="ECO:0000256" key="8">
    <source>
        <dbReference type="PIRSR" id="PIRSR630616-3"/>
    </source>
</evidence>
<feature type="binding site" evidence="7">
    <location>
        <begin position="225"/>
        <end position="227"/>
    </location>
    <ligand>
        <name>ATP</name>
        <dbReference type="ChEBI" id="CHEBI:30616"/>
    </ligand>
</feature>
<dbReference type="InterPro" id="IPR017441">
    <property type="entry name" value="Protein_kinase_ATP_BS"/>
</dbReference>
<evidence type="ECO:0000256" key="1">
    <source>
        <dbReference type="ARBA" id="ARBA00022527"/>
    </source>
</evidence>
<dbReference type="Gene3D" id="1.10.510.10">
    <property type="entry name" value="Transferase(Phosphotransferase) domain 1"/>
    <property type="match status" value="1"/>
</dbReference>
<dbReference type="InterPro" id="IPR011009">
    <property type="entry name" value="Kinase-like_dom_sf"/>
</dbReference>
<feature type="binding site" evidence="7">
    <location>
        <begin position="274"/>
        <end position="275"/>
    </location>
    <ligand>
        <name>ATP</name>
        <dbReference type="ChEBI" id="CHEBI:30616"/>
    </ligand>
</feature>
<protein>
    <recommendedName>
        <fullName evidence="12">Protein kinase domain-containing protein</fullName>
    </recommendedName>
</protein>
<dbReference type="PROSITE" id="PS00107">
    <property type="entry name" value="PROTEIN_KINASE_ATP"/>
    <property type="match status" value="1"/>
</dbReference>
<evidence type="ECO:0000256" key="7">
    <source>
        <dbReference type="PIRSR" id="PIRSR630616-2"/>
    </source>
</evidence>
<evidence type="ECO:0000313" key="13">
    <source>
        <dbReference type="EMBL" id="KAJ3178323.1"/>
    </source>
</evidence>
<keyword evidence="5 7" id="KW-0067">ATP-binding</keyword>
<dbReference type="InterPro" id="IPR008271">
    <property type="entry name" value="Ser/Thr_kinase_AS"/>
</dbReference>
<feature type="compositionally biased region" description="Low complexity" evidence="11">
    <location>
        <begin position="39"/>
        <end position="52"/>
    </location>
</feature>
<keyword evidence="2" id="KW-0808">Transferase</keyword>
<evidence type="ECO:0000256" key="9">
    <source>
        <dbReference type="PROSITE-ProRule" id="PRU10141"/>
    </source>
</evidence>
<evidence type="ECO:0000256" key="11">
    <source>
        <dbReference type="SAM" id="MobiDB-lite"/>
    </source>
</evidence>
<dbReference type="SUPFAM" id="SSF56112">
    <property type="entry name" value="Protein kinase-like (PK-like)"/>
    <property type="match status" value="1"/>
</dbReference>
<feature type="domain" description="Protein kinase" evidence="12">
    <location>
        <begin position="147"/>
        <end position="404"/>
    </location>
</feature>
<dbReference type="Gene3D" id="3.30.200.20">
    <property type="entry name" value="Phosphorylase Kinase, domain 1"/>
    <property type="match status" value="1"/>
</dbReference>
<feature type="compositionally biased region" description="Basic and acidic residues" evidence="11">
    <location>
        <begin position="107"/>
        <end position="120"/>
    </location>
</feature>
<dbReference type="AlphaFoldDB" id="A0AAD5TJZ1"/>
<feature type="binding site" evidence="7 9">
    <location>
        <position position="176"/>
    </location>
    <ligand>
        <name>ATP</name>
        <dbReference type="ChEBI" id="CHEBI:30616"/>
    </ligand>
</feature>
<dbReference type="SMART" id="SM00220">
    <property type="entry name" value="S_TKc"/>
    <property type="match status" value="1"/>
</dbReference>
<dbReference type="PROSITE" id="PS00108">
    <property type="entry name" value="PROTEIN_KINASE_ST"/>
    <property type="match status" value="1"/>
</dbReference>
<accession>A0AAD5TJZ1</accession>
<comment type="caution">
    <text evidence="13">The sequence shown here is derived from an EMBL/GenBank/DDBJ whole genome shotgun (WGS) entry which is preliminary data.</text>
</comment>
<evidence type="ECO:0000256" key="10">
    <source>
        <dbReference type="RuleBase" id="RU000304"/>
    </source>
</evidence>
<feature type="binding site" evidence="7">
    <location>
        <position position="288"/>
    </location>
    <ligand>
        <name>ATP</name>
        <dbReference type="ChEBI" id="CHEBI:30616"/>
    </ligand>
</feature>
<organism evidence="13 14">
    <name type="scientific">Geranomyces variabilis</name>
    <dbReference type="NCBI Taxonomy" id="109894"/>
    <lineage>
        <taxon>Eukaryota</taxon>
        <taxon>Fungi</taxon>
        <taxon>Fungi incertae sedis</taxon>
        <taxon>Chytridiomycota</taxon>
        <taxon>Chytridiomycota incertae sedis</taxon>
        <taxon>Chytridiomycetes</taxon>
        <taxon>Spizellomycetales</taxon>
        <taxon>Powellomycetaceae</taxon>
        <taxon>Geranomyces</taxon>
    </lineage>
</organism>
<dbReference type="GO" id="GO:0004674">
    <property type="term" value="F:protein serine/threonine kinase activity"/>
    <property type="evidence" value="ECO:0007669"/>
    <property type="project" value="UniProtKB-KW"/>
</dbReference>
<feature type="binding site" evidence="7">
    <location>
        <position position="157"/>
    </location>
    <ligand>
        <name>ATP</name>
        <dbReference type="ChEBI" id="CHEBI:30616"/>
    </ligand>
</feature>
<dbReference type="InterPro" id="IPR030616">
    <property type="entry name" value="Aur-like"/>
</dbReference>
<keyword evidence="4" id="KW-0418">Kinase</keyword>
<dbReference type="Pfam" id="PF00069">
    <property type="entry name" value="Pkinase"/>
    <property type="match status" value="1"/>
</dbReference>
<feature type="active site" description="Proton acceptor" evidence="6">
    <location>
        <position position="270"/>
    </location>
</feature>
<evidence type="ECO:0000256" key="6">
    <source>
        <dbReference type="PIRSR" id="PIRSR630616-1"/>
    </source>
</evidence>
<feature type="region of interest" description="Disordered" evidence="11">
    <location>
        <begin position="19"/>
        <end position="59"/>
    </location>
</feature>
<proteinExistence type="inferred from homology"/>
<keyword evidence="1 10" id="KW-0723">Serine/threonine-protein kinase</keyword>
<keyword evidence="3 7" id="KW-0547">Nucleotide-binding</keyword>
<reference evidence="13" key="1">
    <citation type="submission" date="2020-05" db="EMBL/GenBank/DDBJ databases">
        <title>Phylogenomic resolution of chytrid fungi.</title>
        <authorList>
            <person name="Stajich J.E."/>
            <person name="Amses K."/>
            <person name="Simmons R."/>
            <person name="Seto K."/>
            <person name="Myers J."/>
            <person name="Bonds A."/>
            <person name="Quandt C.A."/>
            <person name="Barry K."/>
            <person name="Liu P."/>
            <person name="Grigoriev I."/>
            <person name="Longcore J.E."/>
            <person name="James T.Y."/>
        </authorList>
    </citation>
    <scope>NUCLEOTIDE SEQUENCE</scope>
    <source>
        <strain evidence="13">JEL0379</strain>
    </source>
</reference>
<gene>
    <name evidence="13" type="ORF">HDU87_003635</name>
</gene>
<sequence length="404" mass="44909">MATGSIRDLDAKLGSLSLQEKENTGVSRFKRPPAPKVITTATARPPNAAPSTGNVPGPLSLNPYGPKAMKRAVLAQSQANLPATGSGSGGGSVARPPLAASITQKAGEKTLGEGQKDKISPNRAVGGQQKEQQTQSNEPKKWKLDDFDVGRALGKGKFGRVYLAREKRSGFVVALKILFKHELASAKVEKQLRREIEIQSHLRHPHILRLYGYFYDAKRVYLILEYAAKGEMFRSLRAQSRFGEEKASRYIAQMVSALTYLHKKSVIHRDIKPENLLLSTKGELKIADFGWSVHAPNARYVAKDHAASPGIPTNQLRGCRTFQSPDVKQCVALSTIFRQRWSKERHTQPLLTCGHSEFSVMNFWSEFRPSRIIRAHARHTDVLYKVTSSFQIMSVPRLKILYAG</sequence>
<dbReference type="InterPro" id="IPR000719">
    <property type="entry name" value="Prot_kinase_dom"/>
</dbReference>
<evidence type="ECO:0000256" key="4">
    <source>
        <dbReference type="ARBA" id="ARBA00022777"/>
    </source>
</evidence>
<name>A0AAD5TJZ1_9FUNG</name>
<evidence type="ECO:0000259" key="12">
    <source>
        <dbReference type="PROSITE" id="PS50011"/>
    </source>
</evidence>
<evidence type="ECO:0000256" key="5">
    <source>
        <dbReference type="ARBA" id="ARBA00022840"/>
    </source>
</evidence>
<dbReference type="FunFam" id="3.30.200.20:FF:000042">
    <property type="entry name" value="Aurora kinase A"/>
    <property type="match status" value="1"/>
</dbReference>
<keyword evidence="14" id="KW-1185">Reference proteome</keyword>
<feature type="cross-link" description="Glycyl lysine isopeptide (Lys-Gly) (interchain with G-Cter in SUMO2)" evidence="8">
    <location>
        <position position="272"/>
    </location>
</feature>
<dbReference type="GO" id="GO:0005524">
    <property type="term" value="F:ATP binding"/>
    <property type="evidence" value="ECO:0007669"/>
    <property type="project" value="UniProtKB-UniRule"/>
</dbReference>
<dbReference type="PROSITE" id="PS50011">
    <property type="entry name" value="PROTEIN_KINASE_DOM"/>
    <property type="match status" value="1"/>
</dbReference>
<feature type="region of interest" description="Disordered" evidence="11">
    <location>
        <begin position="107"/>
        <end position="142"/>
    </location>
</feature>
<evidence type="ECO:0000313" key="14">
    <source>
        <dbReference type="Proteomes" id="UP001212152"/>
    </source>
</evidence>
<evidence type="ECO:0000256" key="3">
    <source>
        <dbReference type="ARBA" id="ARBA00022741"/>
    </source>
</evidence>
<dbReference type="EMBL" id="JADGJQ010000027">
    <property type="protein sequence ID" value="KAJ3178323.1"/>
    <property type="molecule type" value="Genomic_DNA"/>
</dbReference>
<dbReference type="Proteomes" id="UP001212152">
    <property type="component" value="Unassembled WGS sequence"/>
</dbReference>
<comment type="similarity">
    <text evidence="10">Belongs to the protein kinase superfamily.</text>
</comment>